<evidence type="ECO:0000313" key="1">
    <source>
        <dbReference type="EMBL" id="MFE8701172.1"/>
    </source>
</evidence>
<comment type="caution">
    <text evidence="1">The sequence shown here is derived from an EMBL/GenBank/DDBJ whole genome shotgun (WGS) entry which is preliminary data.</text>
</comment>
<organism evidence="1 2">
    <name type="scientific">Cytobacillus spartinae</name>
    <dbReference type="NCBI Taxonomy" id="3299023"/>
    <lineage>
        <taxon>Bacteria</taxon>
        <taxon>Bacillati</taxon>
        <taxon>Bacillota</taxon>
        <taxon>Bacilli</taxon>
        <taxon>Bacillales</taxon>
        <taxon>Bacillaceae</taxon>
        <taxon>Cytobacillus</taxon>
    </lineage>
</organism>
<gene>
    <name evidence="1" type="ORF">ACFYKX_11255</name>
</gene>
<keyword evidence="2" id="KW-1185">Reference proteome</keyword>
<dbReference type="EMBL" id="JBIACK010000004">
    <property type="protein sequence ID" value="MFE8701172.1"/>
    <property type="molecule type" value="Genomic_DNA"/>
</dbReference>
<name>A0ABW6KAG0_9BACI</name>
<dbReference type="RefSeq" id="WP_389361054.1">
    <property type="nucleotide sequence ID" value="NZ_JBIACK010000004.1"/>
</dbReference>
<reference evidence="1 2" key="1">
    <citation type="submission" date="2024-08" db="EMBL/GenBank/DDBJ databases">
        <title>Two novel Cytobacillus novel species.</title>
        <authorList>
            <person name="Liu G."/>
        </authorList>
    </citation>
    <scope>NUCLEOTIDE SEQUENCE [LARGE SCALE GENOMIC DNA]</scope>
    <source>
        <strain evidence="1 2">FJAT-54145</strain>
    </source>
</reference>
<accession>A0ABW6KAG0</accession>
<proteinExistence type="predicted"/>
<sequence>MKRQIGRNVYTIGTPRWSRMKWGIIIGIGDLNHYIVQYECGRRAWIHKERDILFWK</sequence>
<evidence type="ECO:0000313" key="2">
    <source>
        <dbReference type="Proteomes" id="UP001601059"/>
    </source>
</evidence>
<dbReference type="Proteomes" id="UP001601059">
    <property type="component" value="Unassembled WGS sequence"/>
</dbReference>
<protein>
    <submittedName>
        <fullName evidence="1">Uncharacterized protein</fullName>
    </submittedName>
</protein>